<reference evidence="9" key="2">
    <citation type="submission" date="2021-01" db="UniProtKB">
        <authorList>
            <consortium name="EnsemblMetazoa"/>
        </authorList>
    </citation>
    <scope>IDENTIFICATION</scope>
</reference>
<dbReference type="CTD" id="29117"/>
<dbReference type="RefSeq" id="XP_030831376.1">
    <property type="nucleotide sequence ID" value="XM_030975516.1"/>
</dbReference>
<evidence type="ECO:0000259" key="8">
    <source>
        <dbReference type="PROSITE" id="PS50014"/>
    </source>
</evidence>
<feature type="compositionally biased region" description="Acidic residues" evidence="7">
    <location>
        <begin position="702"/>
        <end position="730"/>
    </location>
</feature>
<dbReference type="AlphaFoldDB" id="A0A7M7N5D3"/>
<dbReference type="FunCoup" id="A0A7M7N5D3">
    <property type="interactions" value="2518"/>
</dbReference>
<dbReference type="PANTHER" id="PTHR22881">
    <property type="entry name" value="BROMODOMAIN CONTAINING PROTEIN"/>
    <property type="match status" value="1"/>
</dbReference>
<dbReference type="InterPro" id="IPR051831">
    <property type="entry name" value="Bromodomain_contain_prot"/>
</dbReference>
<dbReference type="PRINTS" id="PR00503">
    <property type="entry name" value="BROMODOMAIN"/>
</dbReference>
<feature type="compositionally biased region" description="Basic and acidic residues" evidence="7">
    <location>
        <begin position="290"/>
        <end position="305"/>
    </location>
</feature>
<dbReference type="Pfam" id="PF12024">
    <property type="entry name" value="DUF3512"/>
    <property type="match status" value="1"/>
</dbReference>
<feature type="region of interest" description="Disordered" evidence="7">
    <location>
        <begin position="273"/>
        <end position="339"/>
    </location>
</feature>
<accession>A0A7M7N5D3</accession>
<dbReference type="GeneID" id="579879"/>
<feature type="compositionally biased region" description="Acidic residues" evidence="7">
    <location>
        <begin position="105"/>
        <end position="120"/>
    </location>
</feature>
<evidence type="ECO:0000313" key="9">
    <source>
        <dbReference type="EnsemblMetazoa" id="XP_030831376"/>
    </source>
</evidence>
<feature type="compositionally biased region" description="Basic and acidic residues" evidence="7">
    <location>
        <begin position="731"/>
        <end position="740"/>
    </location>
</feature>
<dbReference type="InterPro" id="IPR001487">
    <property type="entry name" value="Bromodomain"/>
</dbReference>
<name>A0A7M7N5D3_STRPU</name>
<feature type="compositionally biased region" description="Polar residues" evidence="7">
    <location>
        <begin position="670"/>
        <end position="683"/>
    </location>
</feature>
<organism evidence="9 10">
    <name type="scientific">Strongylocentrotus purpuratus</name>
    <name type="common">Purple sea urchin</name>
    <dbReference type="NCBI Taxonomy" id="7668"/>
    <lineage>
        <taxon>Eukaryota</taxon>
        <taxon>Metazoa</taxon>
        <taxon>Echinodermata</taxon>
        <taxon>Eleutherozoa</taxon>
        <taxon>Echinozoa</taxon>
        <taxon>Echinoidea</taxon>
        <taxon>Euechinoidea</taxon>
        <taxon>Echinacea</taxon>
        <taxon>Camarodonta</taxon>
        <taxon>Echinidea</taxon>
        <taxon>Strongylocentrotidae</taxon>
        <taxon>Strongylocentrotus</taxon>
    </lineage>
</organism>
<feature type="domain" description="Bromo" evidence="8">
    <location>
        <begin position="172"/>
        <end position="242"/>
    </location>
</feature>
<evidence type="ECO:0000256" key="1">
    <source>
        <dbReference type="ARBA" id="ARBA00004123"/>
    </source>
</evidence>
<feature type="compositionally biased region" description="Basic residues" evidence="7">
    <location>
        <begin position="1"/>
        <end position="11"/>
    </location>
</feature>
<dbReference type="SUPFAM" id="SSF47370">
    <property type="entry name" value="Bromodomain"/>
    <property type="match status" value="1"/>
</dbReference>
<dbReference type="KEGG" id="spu:579879"/>
<dbReference type="Proteomes" id="UP000007110">
    <property type="component" value="Unassembled WGS sequence"/>
</dbReference>
<dbReference type="OrthoDB" id="21648at2759"/>
<feature type="compositionally biased region" description="Basic and acidic residues" evidence="7">
    <location>
        <begin position="12"/>
        <end position="28"/>
    </location>
</feature>
<dbReference type="SMART" id="SM00297">
    <property type="entry name" value="BROMO"/>
    <property type="match status" value="1"/>
</dbReference>
<feature type="compositionally biased region" description="Polar residues" evidence="7">
    <location>
        <begin position="318"/>
        <end position="328"/>
    </location>
</feature>
<comment type="subcellular location">
    <subcellularLocation>
        <location evidence="1">Nucleus</location>
    </subcellularLocation>
</comment>
<evidence type="ECO:0000256" key="5">
    <source>
        <dbReference type="ARBA" id="ARBA00023242"/>
    </source>
</evidence>
<feature type="compositionally biased region" description="Basic residues" evidence="7">
    <location>
        <begin position="279"/>
        <end position="288"/>
    </location>
</feature>
<keyword evidence="2" id="KW-0805">Transcription regulation</keyword>
<keyword evidence="4" id="KW-0804">Transcription</keyword>
<keyword evidence="10" id="KW-1185">Reference proteome</keyword>
<dbReference type="PANTHER" id="PTHR22881:SF27">
    <property type="entry name" value="BROMODOMAIN CONTAINING 7_9"/>
    <property type="match status" value="1"/>
</dbReference>
<dbReference type="GO" id="GO:0005634">
    <property type="term" value="C:nucleus"/>
    <property type="evidence" value="ECO:0000318"/>
    <property type="project" value="GO_Central"/>
</dbReference>
<proteinExistence type="predicted"/>
<dbReference type="PROSITE" id="PS50014">
    <property type="entry name" value="BROMODOMAIN_2"/>
    <property type="match status" value="1"/>
</dbReference>
<protein>
    <recommendedName>
        <fullName evidence="8">Bromo domain-containing protein</fullName>
    </recommendedName>
</protein>
<evidence type="ECO:0000313" key="10">
    <source>
        <dbReference type="Proteomes" id="UP000007110"/>
    </source>
</evidence>
<dbReference type="Gene3D" id="1.20.920.10">
    <property type="entry name" value="Bromodomain-like"/>
    <property type="match status" value="1"/>
</dbReference>
<sequence length="740" mass="82407">MGKKHKKHHRSERKEIDDGTPDKPDRSSSEPPLRLVLKVGPENIMTASPSSDHFSTAADSPATPDTEYRHSHHKKKKKKKRNSDHDRKRTSAHFETSQSATPEPDTQDDDEYEGSEEAMEEGAWSDHPPTKKMLLSLHERRANPTRHCKDEAPVPEKRPILKVLENLQKTLQRKDVDGFFAWPVNDIIAPGYSSIILQPMDFCTMKKKIEREDYNSIDEYKDDFVTMCENAMKYNRPETVYYKAAKKLLGTGLKVMSKERLETIKRAFGCVDEGEGKSKSRSKPKPSQKLHTEKENTPLNERPEFMDTSTMDTMVTDEGSTTNQTDATGKSEGDEDMDDDDAKVLIQEVLEAAKAAKDRLTARQPKSKIGFLRKDKAGTTTLSVLNPDRGENEESRKVNLGLLTGRLSHGTASLPGFKEDKRNKALPVSYLMYGPFSSFAPGYDSTFANLSKEESDLIYSTYGDEDAVKYAKSIQEYVKDSGDHVNKMVDSLLDSLTDGEHSKTKEHIKQNHELKEFQAGLGDAGSKSTNCAGGKTSNQDDKIDFESLKSLADEGIDMSFLPGLEKEMAMMDKIQSETEKEVDQKLGKTAQLIRDLERSQNERLNRKPPPHLQYIQGPSDQEHAIAEKLTQQLKELTAKTLPGHLVPTESVRKAMGITMEPLLDSPPPSIATSQTAPSETTEGSAGLPDDNALPDDIAKELEADDTGTTGDEEGKGDDDDVDAEVGDELLELLRDKDEGS</sequence>
<evidence type="ECO:0000256" key="4">
    <source>
        <dbReference type="ARBA" id="ARBA00023163"/>
    </source>
</evidence>
<dbReference type="CDD" id="cd05513">
    <property type="entry name" value="Bromo_brd7_like"/>
    <property type="match status" value="1"/>
</dbReference>
<feature type="compositionally biased region" description="Polar residues" evidence="7">
    <location>
        <begin position="45"/>
        <end position="58"/>
    </location>
</feature>
<dbReference type="InterPro" id="IPR036427">
    <property type="entry name" value="Bromodomain-like_sf"/>
</dbReference>
<reference evidence="10" key="1">
    <citation type="submission" date="2015-02" db="EMBL/GenBank/DDBJ databases">
        <title>Genome sequencing for Strongylocentrotus purpuratus.</title>
        <authorList>
            <person name="Murali S."/>
            <person name="Liu Y."/>
            <person name="Vee V."/>
            <person name="English A."/>
            <person name="Wang M."/>
            <person name="Skinner E."/>
            <person name="Han Y."/>
            <person name="Muzny D.M."/>
            <person name="Worley K.C."/>
            <person name="Gibbs R.A."/>
        </authorList>
    </citation>
    <scope>NUCLEOTIDE SEQUENCE</scope>
</reference>
<feature type="compositionally biased region" description="Low complexity" evidence="7">
    <location>
        <begin position="306"/>
        <end position="317"/>
    </location>
</feature>
<dbReference type="Pfam" id="PF00439">
    <property type="entry name" value="Bromodomain"/>
    <property type="match status" value="1"/>
</dbReference>
<dbReference type="GO" id="GO:0006357">
    <property type="term" value="P:regulation of transcription by RNA polymerase II"/>
    <property type="evidence" value="ECO:0000318"/>
    <property type="project" value="GO_Central"/>
</dbReference>
<evidence type="ECO:0000256" key="7">
    <source>
        <dbReference type="SAM" id="MobiDB-lite"/>
    </source>
</evidence>
<evidence type="ECO:0000256" key="2">
    <source>
        <dbReference type="ARBA" id="ARBA00023015"/>
    </source>
</evidence>
<evidence type="ECO:0000256" key="6">
    <source>
        <dbReference type="PROSITE-ProRule" id="PRU00035"/>
    </source>
</evidence>
<dbReference type="OMA" id="HQGHRER"/>
<dbReference type="InterPro" id="IPR021900">
    <property type="entry name" value="DUF3512"/>
</dbReference>
<feature type="region of interest" description="Disordered" evidence="7">
    <location>
        <begin position="1"/>
        <end position="129"/>
    </location>
</feature>
<evidence type="ECO:0000256" key="3">
    <source>
        <dbReference type="ARBA" id="ARBA00023117"/>
    </source>
</evidence>
<feature type="compositionally biased region" description="Basic residues" evidence="7">
    <location>
        <begin position="70"/>
        <end position="82"/>
    </location>
</feature>
<keyword evidence="3 6" id="KW-0103">Bromodomain</keyword>
<dbReference type="EnsemblMetazoa" id="XM_030975516">
    <property type="protein sequence ID" value="XP_030831376"/>
    <property type="gene ID" value="LOC579879"/>
</dbReference>
<keyword evidence="5" id="KW-0539">Nucleus</keyword>
<dbReference type="InParanoid" id="A0A7M7N5D3"/>
<feature type="region of interest" description="Disordered" evidence="7">
    <location>
        <begin position="659"/>
        <end position="740"/>
    </location>
</feature>